<dbReference type="InterPro" id="IPR011333">
    <property type="entry name" value="SKP1/BTB/POZ_sf"/>
</dbReference>
<gene>
    <name evidence="2" type="ORF">GPM918_LOCUS30799</name>
    <name evidence="3" type="ORF">SRO942_LOCUS31426</name>
</gene>
<proteinExistence type="predicted"/>
<evidence type="ECO:0000313" key="3">
    <source>
        <dbReference type="EMBL" id="CAF4216962.1"/>
    </source>
</evidence>
<protein>
    <recommendedName>
        <fullName evidence="1">BTB domain-containing protein</fullName>
    </recommendedName>
</protein>
<dbReference type="EMBL" id="CAJNOQ010014797">
    <property type="protein sequence ID" value="CAF1348805.1"/>
    <property type="molecule type" value="Genomic_DNA"/>
</dbReference>
<dbReference type="Gene3D" id="3.30.710.10">
    <property type="entry name" value="Potassium Channel Kv1.1, Chain A"/>
    <property type="match status" value="1"/>
</dbReference>
<dbReference type="Proteomes" id="UP000663829">
    <property type="component" value="Unassembled WGS sequence"/>
</dbReference>
<evidence type="ECO:0000313" key="4">
    <source>
        <dbReference type="Proteomes" id="UP000663829"/>
    </source>
</evidence>
<dbReference type="AlphaFoldDB" id="A0A815HA70"/>
<organism evidence="2 4">
    <name type="scientific">Didymodactylos carnosus</name>
    <dbReference type="NCBI Taxonomy" id="1234261"/>
    <lineage>
        <taxon>Eukaryota</taxon>
        <taxon>Metazoa</taxon>
        <taxon>Spiralia</taxon>
        <taxon>Gnathifera</taxon>
        <taxon>Rotifera</taxon>
        <taxon>Eurotatoria</taxon>
        <taxon>Bdelloidea</taxon>
        <taxon>Philodinida</taxon>
        <taxon>Philodinidae</taxon>
        <taxon>Didymodactylos</taxon>
    </lineage>
</organism>
<dbReference type="PANTHER" id="PTHR22744:SF17">
    <property type="entry name" value="BTB DOMAIN-CONTAINING PROTEIN"/>
    <property type="match status" value="1"/>
</dbReference>
<dbReference type="Proteomes" id="UP000681722">
    <property type="component" value="Unassembled WGS sequence"/>
</dbReference>
<dbReference type="PROSITE" id="PS50097">
    <property type="entry name" value="BTB"/>
    <property type="match status" value="1"/>
</dbReference>
<dbReference type="OrthoDB" id="437903at2759"/>
<dbReference type="SUPFAM" id="SSF54695">
    <property type="entry name" value="POZ domain"/>
    <property type="match status" value="1"/>
</dbReference>
<feature type="domain" description="BTB" evidence="1">
    <location>
        <begin position="20"/>
        <end position="87"/>
    </location>
</feature>
<keyword evidence="4" id="KW-1185">Reference proteome</keyword>
<dbReference type="InterPro" id="IPR000210">
    <property type="entry name" value="BTB/POZ_dom"/>
</dbReference>
<dbReference type="Pfam" id="PF00651">
    <property type="entry name" value="BTB"/>
    <property type="match status" value="1"/>
</dbReference>
<dbReference type="CDD" id="cd18186">
    <property type="entry name" value="BTB_POZ_ZBTB_KLHL-like"/>
    <property type="match status" value="1"/>
</dbReference>
<comment type="caution">
    <text evidence="2">The sequence shown here is derived from an EMBL/GenBank/DDBJ whole genome shotgun (WGS) entry which is preliminary data.</text>
</comment>
<reference evidence="2" key="1">
    <citation type="submission" date="2021-02" db="EMBL/GenBank/DDBJ databases">
        <authorList>
            <person name="Nowell W R."/>
        </authorList>
    </citation>
    <scope>NUCLEOTIDE SEQUENCE</scope>
</reference>
<sequence>MLEILKKMEIFDFTKPTPLYDVILNIEDKRLYCNRTILAIWSPVFDTMFKSNFRERDSQEISLPGKSCEDIKELLSVIYPPNKAIVATNCQRLLELADEYQMIELTKRCQSYLMQQRGTIDSLLLAQKYNFEDVIRRCADHLKHNLNLNMLTNPSDQRLNELTTKTINLLLTARIKHLETVLDTFKRKITAANEKFNRIKDLPGYHDDIDHCSRHELYQEDCYDCMRMVRLIIKKLSEEGFEETD</sequence>
<dbReference type="EMBL" id="CAJOBC010063185">
    <property type="protein sequence ID" value="CAF4216962.1"/>
    <property type="molecule type" value="Genomic_DNA"/>
</dbReference>
<dbReference type="PANTHER" id="PTHR22744">
    <property type="entry name" value="HELIX LOOP HELIX PROTEIN 21-RELATED"/>
    <property type="match status" value="1"/>
</dbReference>
<accession>A0A815HA70</accession>
<evidence type="ECO:0000259" key="1">
    <source>
        <dbReference type="PROSITE" id="PS50097"/>
    </source>
</evidence>
<dbReference type="SMART" id="SM00225">
    <property type="entry name" value="BTB"/>
    <property type="match status" value="1"/>
</dbReference>
<evidence type="ECO:0000313" key="2">
    <source>
        <dbReference type="EMBL" id="CAF1348805.1"/>
    </source>
</evidence>
<name>A0A815HA70_9BILA</name>